<sequence length="248" mass="27411">MIIRATAIPLAVYPYSSTSRIVHWLTRRHGKVSTLLKGALRPKSPFLGEYELFSTSELLYFAKRADSLHTGKECSMLYRRDAFRTDWRAMQTASYLTALINKTTPDEAPHPELFEFYESLLDFSAEYGGGPQFIAWAELQFCTHHGHAPNFGKNCVLCGSGNELRFCASTGGVVCAPCSKAKKLPFLVSPPDVLAILRAWQHAGTPGTAVKTSLSGPQLTAVNAIASTFMKHHFNMRTEPRNAALQSL</sequence>
<dbReference type="InterPro" id="IPR022572">
    <property type="entry name" value="DNA_rep/recomb_RecO_N"/>
</dbReference>
<keyword evidence="10" id="KW-1185">Reference proteome</keyword>
<keyword evidence="4 7" id="KW-0233">DNA recombination</keyword>
<evidence type="ECO:0000256" key="1">
    <source>
        <dbReference type="ARBA" id="ARBA00007452"/>
    </source>
</evidence>
<comment type="function">
    <text evidence="7">Involved in DNA repair and RecF pathway recombination.</text>
</comment>
<dbReference type="PANTHER" id="PTHR33991">
    <property type="entry name" value="DNA REPAIR PROTEIN RECO"/>
    <property type="match status" value="1"/>
</dbReference>
<dbReference type="InterPro" id="IPR012340">
    <property type="entry name" value="NA-bd_OB-fold"/>
</dbReference>
<evidence type="ECO:0000256" key="7">
    <source>
        <dbReference type="HAMAP-Rule" id="MF_00201"/>
    </source>
</evidence>
<evidence type="ECO:0000259" key="8">
    <source>
        <dbReference type="Pfam" id="PF11967"/>
    </source>
</evidence>
<dbReference type="EMBL" id="CAAHFH010000001">
    <property type="protein sequence ID" value="VGO18048.1"/>
    <property type="molecule type" value="Genomic_DNA"/>
</dbReference>
<dbReference type="HAMAP" id="MF_00201">
    <property type="entry name" value="RecO"/>
    <property type="match status" value="1"/>
</dbReference>
<dbReference type="InterPro" id="IPR042242">
    <property type="entry name" value="RecO_C"/>
</dbReference>
<name>A0A6C2UCY6_9BACT</name>
<dbReference type="Pfam" id="PF02565">
    <property type="entry name" value="RecO_C"/>
    <property type="match status" value="1"/>
</dbReference>
<dbReference type="SUPFAM" id="SSF50249">
    <property type="entry name" value="Nucleic acid-binding proteins"/>
    <property type="match status" value="1"/>
</dbReference>
<dbReference type="RefSeq" id="WP_136059584.1">
    <property type="nucleotide sequence ID" value="NZ_CAAHFH010000001.1"/>
</dbReference>
<evidence type="ECO:0000256" key="6">
    <source>
        <dbReference type="ARBA" id="ARBA00033409"/>
    </source>
</evidence>
<dbReference type="Pfam" id="PF11967">
    <property type="entry name" value="RecO_N"/>
    <property type="match status" value="1"/>
</dbReference>
<organism evidence="9 10">
    <name type="scientific">Pontiella sulfatireligans</name>
    <dbReference type="NCBI Taxonomy" id="2750658"/>
    <lineage>
        <taxon>Bacteria</taxon>
        <taxon>Pseudomonadati</taxon>
        <taxon>Kiritimatiellota</taxon>
        <taxon>Kiritimatiellia</taxon>
        <taxon>Kiritimatiellales</taxon>
        <taxon>Pontiellaceae</taxon>
        <taxon>Pontiella</taxon>
    </lineage>
</organism>
<dbReference type="Proteomes" id="UP000346198">
    <property type="component" value="Unassembled WGS sequence"/>
</dbReference>
<dbReference type="GO" id="GO:0006302">
    <property type="term" value="P:double-strand break repair"/>
    <property type="evidence" value="ECO:0007669"/>
    <property type="project" value="TreeGrafter"/>
</dbReference>
<dbReference type="Gene3D" id="2.40.50.140">
    <property type="entry name" value="Nucleic acid-binding proteins"/>
    <property type="match status" value="1"/>
</dbReference>
<keyword evidence="5 7" id="KW-0234">DNA repair</keyword>
<comment type="similarity">
    <text evidence="1 7">Belongs to the RecO family.</text>
</comment>
<evidence type="ECO:0000256" key="4">
    <source>
        <dbReference type="ARBA" id="ARBA00023172"/>
    </source>
</evidence>
<dbReference type="GO" id="GO:0043590">
    <property type="term" value="C:bacterial nucleoid"/>
    <property type="evidence" value="ECO:0007669"/>
    <property type="project" value="TreeGrafter"/>
</dbReference>
<gene>
    <name evidence="7 9" type="primary">recO</name>
    <name evidence="9" type="ORF">SCARR_00098</name>
</gene>
<evidence type="ECO:0000256" key="3">
    <source>
        <dbReference type="ARBA" id="ARBA00022763"/>
    </source>
</evidence>
<evidence type="ECO:0000313" key="9">
    <source>
        <dbReference type="EMBL" id="VGO18048.1"/>
    </source>
</evidence>
<evidence type="ECO:0000256" key="5">
    <source>
        <dbReference type="ARBA" id="ARBA00023204"/>
    </source>
</evidence>
<evidence type="ECO:0000313" key="10">
    <source>
        <dbReference type="Proteomes" id="UP000346198"/>
    </source>
</evidence>
<dbReference type="GO" id="GO:0006310">
    <property type="term" value="P:DNA recombination"/>
    <property type="evidence" value="ECO:0007669"/>
    <property type="project" value="UniProtKB-UniRule"/>
</dbReference>
<feature type="domain" description="DNA replication/recombination mediator RecO N-terminal" evidence="8">
    <location>
        <begin position="1"/>
        <end position="76"/>
    </location>
</feature>
<keyword evidence="3 7" id="KW-0227">DNA damage</keyword>
<accession>A0A6C2UCY6</accession>
<dbReference type="PANTHER" id="PTHR33991:SF1">
    <property type="entry name" value="DNA REPAIR PROTEIN RECO"/>
    <property type="match status" value="1"/>
</dbReference>
<dbReference type="AlphaFoldDB" id="A0A6C2UCY6"/>
<dbReference type="SUPFAM" id="SSF57863">
    <property type="entry name" value="ArfGap/RecO-like zinc finger"/>
    <property type="match status" value="1"/>
</dbReference>
<protein>
    <recommendedName>
        <fullName evidence="2 7">DNA repair protein RecO</fullName>
    </recommendedName>
    <alternativeName>
        <fullName evidence="6 7">Recombination protein O</fullName>
    </alternativeName>
</protein>
<dbReference type="Gene3D" id="1.20.1440.120">
    <property type="entry name" value="Recombination protein O, C-terminal domain"/>
    <property type="match status" value="1"/>
</dbReference>
<dbReference type="InterPro" id="IPR037278">
    <property type="entry name" value="ARFGAP/RecO"/>
</dbReference>
<proteinExistence type="inferred from homology"/>
<reference evidence="9 10" key="1">
    <citation type="submission" date="2019-04" db="EMBL/GenBank/DDBJ databases">
        <authorList>
            <person name="Van Vliet M D."/>
        </authorList>
    </citation>
    <scope>NUCLEOTIDE SEQUENCE [LARGE SCALE GENOMIC DNA]</scope>
    <source>
        <strain evidence="9 10">F21</strain>
    </source>
</reference>
<dbReference type="InterPro" id="IPR003717">
    <property type="entry name" value="RecO"/>
</dbReference>
<evidence type="ECO:0000256" key="2">
    <source>
        <dbReference type="ARBA" id="ARBA00021310"/>
    </source>
</evidence>
<dbReference type="NCBIfam" id="TIGR00613">
    <property type="entry name" value="reco"/>
    <property type="match status" value="1"/>
</dbReference>